<dbReference type="Proteomes" id="UP000515598">
    <property type="component" value="Chromosome"/>
</dbReference>
<name>A0AAX1IA48_STEMA</name>
<evidence type="ECO:0000256" key="1">
    <source>
        <dbReference type="SAM" id="MobiDB-lite"/>
    </source>
</evidence>
<dbReference type="EMBL" id="CP060025">
    <property type="protein sequence ID" value="QNG76107.1"/>
    <property type="molecule type" value="Genomic_DNA"/>
</dbReference>
<evidence type="ECO:0000313" key="2">
    <source>
        <dbReference type="EMBL" id="QNG76107.1"/>
    </source>
</evidence>
<dbReference type="AlphaFoldDB" id="A0AAX1IA48"/>
<feature type="region of interest" description="Disordered" evidence="1">
    <location>
        <begin position="117"/>
        <end position="139"/>
    </location>
</feature>
<protein>
    <recommendedName>
        <fullName evidence="4">DUF1778 domain-containing protein</fullName>
    </recommendedName>
</protein>
<sequence length="139" mass="15491">MPDVRNESVRVAFTSEEKRKLVESARIEGRSLADYIRERVLAECRVEDEVLHFLLNDLARAAMPLQRAGTGQPDPDDASAPQELPEQQRARIAKEVRASLSGEQIEALSQFLNPAFERGLWPGPAPRNGRMEDGQPGSK</sequence>
<proteinExistence type="predicted"/>
<feature type="region of interest" description="Disordered" evidence="1">
    <location>
        <begin position="65"/>
        <end position="89"/>
    </location>
</feature>
<dbReference type="RefSeq" id="WP_005409650.1">
    <property type="nucleotide sequence ID" value="NZ_CP040431.1"/>
</dbReference>
<accession>A0AAX1IA48</accession>
<dbReference type="InterPro" id="IPR053842">
    <property type="entry name" value="NikA-like"/>
</dbReference>
<reference evidence="2 3" key="1">
    <citation type="submission" date="2020-08" db="EMBL/GenBank/DDBJ databases">
        <title>Phenotypic and transcriptomic analysis of seven clinical Stenotrophomonas maltophilia isolates identify a small set of shared and commonly regulated genes involved in biofilm lifestyle.</title>
        <authorList>
            <person name="Alio I."/>
            <person name="Gudzuhn M."/>
            <person name="Streit W."/>
        </authorList>
    </citation>
    <scope>NUCLEOTIDE SEQUENCE [LARGE SCALE GENOMIC DNA]</scope>
    <source>
        <strain evidence="2 3">UHH_SKK55</strain>
    </source>
</reference>
<evidence type="ECO:0000313" key="3">
    <source>
        <dbReference type="Proteomes" id="UP000515598"/>
    </source>
</evidence>
<gene>
    <name evidence="2" type="ORF">GPNADHDJ_00273</name>
</gene>
<evidence type="ECO:0008006" key="4">
    <source>
        <dbReference type="Google" id="ProtNLM"/>
    </source>
</evidence>
<organism evidence="2 3">
    <name type="scientific">Stenotrophomonas maltophilia</name>
    <name type="common">Pseudomonas maltophilia</name>
    <name type="synonym">Xanthomonas maltophilia</name>
    <dbReference type="NCBI Taxonomy" id="40324"/>
    <lineage>
        <taxon>Bacteria</taxon>
        <taxon>Pseudomonadati</taxon>
        <taxon>Pseudomonadota</taxon>
        <taxon>Gammaproteobacteria</taxon>
        <taxon>Lysobacterales</taxon>
        <taxon>Lysobacteraceae</taxon>
        <taxon>Stenotrophomonas</taxon>
        <taxon>Stenotrophomonas maltophilia group</taxon>
    </lineage>
</organism>
<dbReference type="Pfam" id="PF21983">
    <property type="entry name" value="NikA-like"/>
    <property type="match status" value="1"/>
</dbReference>